<keyword evidence="4" id="KW-0949">S-adenosyl-L-methionine</keyword>
<gene>
    <name evidence="14" type="primary">dtwd1</name>
</gene>
<proteinExistence type="inferred from homology"/>
<dbReference type="GO" id="GO:0016432">
    <property type="term" value="F:tRNA-uridine aminocarboxypropyltransferase activity"/>
    <property type="evidence" value="ECO:0007669"/>
    <property type="project" value="UniProtKB-EC"/>
</dbReference>
<comment type="subcellular location">
    <subcellularLocation>
        <location evidence="1">Nucleus</location>
    </subcellularLocation>
</comment>
<keyword evidence="3" id="KW-0808">Transferase</keyword>
<dbReference type="SMART" id="SM01144">
    <property type="entry name" value="DTW"/>
    <property type="match status" value="1"/>
</dbReference>
<organism evidence="13 14">
    <name type="scientific">Clupea harengus</name>
    <name type="common">Atlantic herring</name>
    <dbReference type="NCBI Taxonomy" id="7950"/>
    <lineage>
        <taxon>Eukaryota</taxon>
        <taxon>Metazoa</taxon>
        <taxon>Chordata</taxon>
        <taxon>Craniata</taxon>
        <taxon>Vertebrata</taxon>
        <taxon>Euteleostomi</taxon>
        <taxon>Actinopterygii</taxon>
        <taxon>Neopterygii</taxon>
        <taxon>Teleostei</taxon>
        <taxon>Clupei</taxon>
        <taxon>Clupeiformes</taxon>
        <taxon>Clupeoidei</taxon>
        <taxon>Clupeidae</taxon>
        <taxon>Clupea</taxon>
    </lineage>
</organism>
<dbReference type="GO" id="GO:0005634">
    <property type="term" value="C:nucleus"/>
    <property type="evidence" value="ECO:0007669"/>
    <property type="project" value="UniProtKB-SubCell"/>
</dbReference>
<dbReference type="Pfam" id="PF03942">
    <property type="entry name" value="DTW"/>
    <property type="match status" value="1"/>
</dbReference>
<comment type="catalytic activity">
    <reaction evidence="11">
        <text>a uridine in tRNA + S-adenosyl-L-methionine = a 3-[(3S)-3-amino-3-carboxypropyl]uridine in tRNA + S-methyl-5'-thioadenosine + H(+)</text>
        <dbReference type="Rhea" id="RHEA:62432"/>
        <dbReference type="Rhea" id="RHEA-COMP:13339"/>
        <dbReference type="Rhea" id="RHEA-COMP:16092"/>
        <dbReference type="ChEBI" id="CHEBI:15378"/>
        <dbReference type="ChEBI" id="CHEBI:17509"/>
        <dbReference type="ChEBI" id="CHEBI:59789"/>
        <dbReference type="ChEBI" id="CHEBI:65315"/>
        <dbReference type="ChEBI" id="CHEBI:82930"/>
        <dbReference type="EC" id="2.5.1.25"/>
    </reaction>
</comment>
<evidence type="ECO:0000256" key="10">
    <source>
        <dbReference type="ARBA" id="ARBA00042508"/>
    </source>
</evidence>
<evidence type="ECO:0000256" key="6">
    <source>
        <dbReference type="ARBA" id="ARBA00023242"/>
    </source>
</evidence>
<dbReference type="AlphaFoldDB" id="A0A8M1KAH6"/>
<protein>
    <recommendedName>
        <fullName evidence="9">tRNA-uridine aminocarboxypropyltransferase 1</fullName>
        <ecNumber evidence="2">2.5.1.25</ecNumber>
    </recommendedName>
    <alternativeName>
        <fullName evidence="10">DTW domain-containing protein 1</fullName>
    </alternativeName>
</protein>
<dbReference type="GO" id="GO:0006400">
    <property type="term" value="P:tRNA modification"/>
    <property type="evidence" value="ECO:0007669"/>
    <property type="project" value="TreeGrafter"/>
</dbReference>
<evidence type="ECO:0000259" key="12">
    <source>
        <dbReference type="SMART" id="SM01144"/>
    </source>
</evidence>
<evidence type="ECO:0000256" key="7">
    <source>
        <dbReference type="ARBA" id="ARBA00037050"/>
    </source>
</evidence>
<keyword evidence="13" id="KW-1185">Reference proteome</keyword>
<keyword evidence="6" id="KW-0539">Nucleus</keyword>
<dbReference type="PANTHER" id="PTHR15627">
    <property type="entry name" value="NATURAL KILLER CELL-SPECIFIC ANTIGEN KLIP1"/>
    <property type="match status" value="1"/>
</dbReference>
<dbReference type="EC" id="2.5.1.25" evidence="2"/>
<dbReference type="KEGG" id="char:122130282"/>
<dbReference type="RefSeq" id="XP_042560897.1">
    <property type="nucleotide sequence ID" value="XM_042704963.1"/>
</dbReference>
<comment type="similarity">
    <text evidence="8">Belongs to the TDD superfamily. DTWD1 family.</text>
</comment>
<evidence type="ECO:0000256" key="9">
    <source>
        <dbReference type="ARBA" id="ARBA00039242"/>
    </source>
</evidence>
<evidence type="ECO:0000256" key="8">
    <source>
        <dbReference type="ARBA" id="ARBA00038290"/>
    </source>
</evidence>
<dbReference type="PANTHER" id="PTHR15627:SF8">
    <property type="entry name" value="TRNA-URIDINE AMINOCARBOXYPROPYLTRANSFERASE 1"/>
    <property type="match status" value="1"/>
</dbReference>
<evidence type="ECO:0000313" key="13">
    <source>
        <dbReference type="Proteomes" id="UP000515152"/>
    </source>
</evidence>
<evidence type="ECO:0000256" key="11">
    <source>
        <dbReference type="ARBA" id="ARBA00048718"/>
    </source>
</evidence>
<dbReference type="Proteomes" id="UP000515152">
    <property type="component" value="Unplaced"/>
</dbReference>
<dbReference type="CTD" id="56986"/>
<sequence>MFRVRFPLLISKLRVLYLVKSDPFTTPMSTTSRVTDVSKSEEHLNKSSENLDRLSKAELPLQDLKLASHVALERAQTHGRVKCSKCGGSRMFFCYTCYSLVGVNQQEIPLIKLPVKIDIIKHPNENDGKSTAVHAKLIAPDDVNIYTYPCIPELDDDIHKTILVFPGPDSVTVEEMLQHLNEMRTNLTDEPKLKRQKVTEEVEEAHKVKLQSSPLERVVFIDSTWNQTTRIITDERLQALLRVELKTRNTCFWRHQRGSPDTYLATIEAIYYFLKDYHTLCLLKEYNGEYDNLLFFFSYLHKLINKAKKESAGKF</sequence>
<evidence type="ECO:0000256" key="4">
    <source>
        <dbReference type="ARBA" id="ARBA00022691"/>
    </source>
</evidence>
<feature type="domain" description="DTW" evidence="12">
    <location>
        <begin position="90"/>
        <end position="309"/>
    </location>
</feature>
<comment type="function">
    <text evidence="7">Catalyzes the formation of 3-(3-amino-3-carboxypropyl)uridine (acp3U) at position 20 in the D-loop of several cytoplasmic tRNAs (acp3U(20)).</text>
</comment>
<keyword evidence="5" id="KW-0819">tRNA processing</keyword>
<dbReference type="InterPro" id="IPR005636">
    <property type="entry name" value="DTW"/>
</dbReference>
<evidence type="ECO:0000256" key="1">
    <source>
        <dbReference type="ARBA" id="ARBA00004123"/>
    </source>
</evidence>
<dbReference type="InterPro" id="IPR051521">
    <property type="entry name" value="tRNA_Mod/Golgi_Maint"/>
</dbReference>
<evidence type="ECO:0000313" key="14">
    <source>
        <dbReference type="RefSeq" id="XP_042560897.1"/>
    </source>
</evidence>
<dbReference type="GeneID" id="122130282"/>
<dbReference type="OrthoDB" id="3173at2759"/>
<evidence type="ECO:0000256" key="5">
    <source>
        <dbReference type="ARBA" id="ARBA00022694"/>
    </source>
</evidence>
<name>A0A8M1KAH6_CLUHA</name>
<accession>A0A8M1KAH6</accession>
<evidence type="ECO:0000256" key="2">
    <source>
        <dbReference type="ARBA" id="ARBA00012386"/>
    </source>
</evidence>
<reference evidence="14" key="1">
    <citation type="submission" date="2025-08" db="UniProtKB">
        <authorList>
            <consortium name="RefSeq"/>
        </authorList>
    </citation>
    <scope>IDENTIFICATION</scope>
</reference>
<evidence type="ECO:0000256" key="3">
    <source>
        <dbReference type="ARBA" id="ARBA00022679"/>
    </source>
</evidence>